<dbReference type="Pfam" id="PF07516">
    <property type="entry name" value="SecA_SW"/>
    <property type="match status" value="2"/>
</dbReference>
<feature type="domain" description="Helicase ATP-binding" evidence="15">
    <location>
        <begin position="88"/>
        <end position="259"/>
    </location>
</feature>
<evidence type="ECO:0000256" key="8">
    <source>
        <dbReference type="ARBA" id="ARBA00022927"/>
    </source>
</evidence>
<dbReference type="PRINTS" id="PR00906">
    <property type="entry name" value="SECA"/>
</dbReference>
<evidence type="ECO:0000256" key="3">
    <source>
        <dbReference type="ARBA" id="ARBA00022448"/>
    </source>
</evidence>
<dbReference type="InterPro" id="IPR014018">
    <property type="entry name" value="SecA_motor_DEAD"/>
</dbReference>
<comment type="subcellular location">
    <subcellularLocation>
        <location evidence="12">Cell membrane</location>
        <topology evidence="12">Peripheral membrane protein</topology>
        <orientation evidence="12">Cytoplasmic side</orientation>
    </subcellularLocation>
    <subcellularLocation>
        <location evidence="12">Cytoplasm</location>
    </subcellularLocation>
    <subcellularLocation>
        <location evidence="1">Membrane</location>
        <topology evidence="1">Peripheral membrane protein</topology>
    </subcellularLocation>
    <text evidence="12">Distribution is 50-50.</text>
</comment>
<dbReference type="EC" id="7.4.2.8" evidence="12"/>
<dbReference type="SUPFAM" id="SSF52540">
    <property type="entry name" value="P-loop containing nucleoside triphosphate hydrolases"/>
    <property type="match status" value="2"/>
</dbReference>
<evidence type="ECO:0000256" key="1">
    <source>
        <dbReference type="ARBA" id="ARBA00004170"/>
    </source>
</evidence>
<gene>
    <name evidence="12" type="primary">secA</name>
    <name evidence="18" type="ORF">A2940_02190</name>
</gene>
<dbReference type="Pfam" id="PF07517">
    <property type="entry name" value="SecA_DEAD"/>
    <property type="match status" value="1"/>
</dbReference>
<dbReference type="GO" id="GO:0065002">
    <property type="term" value="P:intracellular protein transmembrane transport"/>
    <property type="evidence" value="ECO:0007669"/>
    <property type="project" value="UniProtKB-UniRule"/>
</dbReference>
<dbReference type="SMART" id="SM00958">
    <property type="entry name" value="SecA_PP_bind"/>
    <property type="match status" value="1"/>
</dbReference>
<name>A0A1G2RQI5_9BACT</name>
<comment type="similarity">
    <text evidence="2 12 13">Belongs to the SecA family.</text>
</comment>
<keyword evidence="3 12" id="KW-0813">Transport</keyword>
<comment type="caution">
    <text evidence="18">The sequence shown here is derived from an EMBL/GenBank/DDBJ whole genome shotgun (WGS) entry which is preliminary data.</text>
</comment>
<dbReference type="GO" id="GO:0005829">
    <property type="term" value="C:cytosol"/>
    <property type="evidence" value="ECO:0007669"/>
    <property type="project" value="TreeGrafter"/>
</dbReference>
<dbReference type="InterPro" id="IPR011115">
    <property type="entry name" value="SecA_DEAD"/>
</dbReference>
<comment type="catalytic activity">
    <reaction evidence="12">
        <text>ATP + H2O + cellular proteinSide 1 = ADP + phosphate + cellular proteinSide 2.</text>
        <dbReference type="EC" id="7.4.2.8"/>
    </reaction>
</comment>
<evidence type="ECO:0000256" key="11">
    <source>
        <dbReference type="ARBA" id="ARBA00023136"/>
    </source>
</evidence>
<feature type="binding site" evidence="12">
    <location>
        <begin position="104"/>
        <end position="108"/>
    </location>
    <ligand>
        <name>ATP</name>
        <dbReference type="ChEBI" id="CHEBI:30616"/>
    </ligand>
</feature>
<keyword evidence="7 12" id="KW-0067">ATP-binding</keyword>
<keyword evidence="11 12" id="KW-0472">Membrane</keyword>
<evidence type="ECO:0000256" key="10">
    <source>
        <dbReference type="ARBA" id="ARBA00023010"/>
    </source>
</evidence>
<dbReference type="InterPro" id="IPR011130">
    <property type="entry name" value="SecA_preprotein_X-link_dom"/>
</dbReference>
<proteinExistence type="inferred from homology"/>
<dbReference type="PANTHER" id="PTHR30612">
    <property type="entry name" value="SECA INNER MEMBRANE COMPONENT OF SEC PROTEIN SECRETION SYSTEM"/>
    <property type="match status" value="1"/>
</dbReference>
<dbReference type="InterPro" id="IPR001650">
    <property type="entry name" value="Helicase_C-like"/>
</dbReference>
<reference evidence="18 19" key="1">
    <citation type="journal article" date="2016" name="Nat. Commun.">
        <title>Thousands of microbial genomes shed light on interconnected biogeochemical processes in an aquifer system.</title>
        <authorList>
            <person name="Anantharaman K."/>
            <person name="Brown C.T."/>
            <person name="Hug L.A."/>
            <person name="Sharon I."/>
            <person name="Castelle C.J."/>
            <person name="Probst A.J."/>
            <person name="Thomas B.C."/>
            <person name="Singh A."/>
            <person name="Wilkins M.J."/>
            <person name="Karaoz U."/>
            <person name="Brodie E.L."/>
            <person name="Williams K.H."/>
            <person name="Hubbard S.S."/>
            <person name="Banfield J.F."/>
        </authorList>
    </citation>
    <scope>NUCLEOTIDE SEQUENCE [LARGE SCALE GENOMIC DNA]</scope>
</reference>
<dbReference type="GO" id="GO:0017038">
    <property type="term" value="P:protein import"/>
    <property type="evidence" value="ECO:0007669"/>
    <property type="project" value="InterPro"/>
</dbReference>
<dbReference type="InterPro" id="IPR020937">
    <property type="entry name" value="SecA_CS"/>
</dbReference>
<evidence type="ECO:0000256" key="2">
    <source>
        <dbReference type="ARBA" id="ARBA00007650"/>
    </source>
</evidence>
<keyword evidence="10 12" id="KW-0811">Translocation</keyword>
<dbReference type="FunFam" id="3.90.1440.10:FF:000002">
    <property type="entry name" value="Protein translocase subunit SecA"/>
    <property type="match status" value="1"/>
</dbReference>
<evidence type="ECO:0000256" key="9">
    <source>
        <dbReference type="ARBA" id="ARBA00022967"/>
    </source>
</evidence>
<dbReference type="GO" id="GO:0043952">
    <property type="term" value="P:protein transport by the Sec complex"/>
    <property type="evidence" value="ECO:0007669"/>
    <property type="project" value="UniProtKB-ARBA"/>
</dbReference>
<dbReference type="Gene3D" id="3.40.50.300">
    <property type="entry name" value="P-loop containing nucleotide triphosphate hydrolases"/>
    <property type="match status" value="3"/>
</dbReference>
<feature type="binding site" evidence="12">
    <location>
        <position position="86"/>
    </location>
    <ligand>
        <name>ATP</name>
        <dbReference type="ChEBI" id="CHEBI:30616"/>
    </ligand>
</feature>
<dbReference type="Proteomes" id="UP000178421">
    <property type="component" value="Unassembled WGS sequence"/>
</dbReference>
<dbReference type="SUPFAM" id="SSF81886">
    <property type="entry name" value="Helical scaffold and wing domains of SecA"/>
    <property type="match status" value="1"/>
</dbReference>
<evidence type="ECO:0000256" key="4">
    <source>
        <dbReference type="ARBA" id="ARBA00022475"/>
    </source>
</evidence>
<dbReference type="PROSITE" id="PS51196">
    <property type="entry name" value="SECA_MOTOR_DEAD"/>
    <property type="match status" value="1"/>
</dbReference>
<evidence type="ECO:0000259" key="15">
    <source>
        <dbReference type="PROSITE" id="PS51192"/>
    </source>
</evidence>
<feature type="compositionally biased region" description="Low complexity" evidence="14">
    <location>
        <begin position="792"/>
        <end position="818"/>
    </location>
</feature>
<evidence type="ECO:0000256" key="14">
    <source>
        <dbReference type="SAM" id="MobiDB-lite"/>
    </source>
</evidence>
<feature type="domain" description="Helicase C-terminal" evidence="16">
    <location>
        <begin position="436"/>
        <end position="618"/>
    </location>
</feature>
<dbReference type="Pfam" id="PF01043">
    <property type="entry name" value="SecA_PP_bind"/>
    <property type="match status" value="1"/>
</dbReference>
<dbReference type="AlphaFoldDB" id="A0A1G2RQI5"/>
<dbReference type="NCBIfam" id="NF009538">
    <property type="entry name" value="PRK12904.1"/>
    <property type="match status" value="1"/>
</dbReference>
<keyword evidence="8 12" id="KW-0653">Protein transport</keyword>
<evidence type="ECO:0000259" key="17">
    <source>
        <dbReference type="PROSITE" id="PS51196"/>
    </source>
</evidence>
<evidence type="ECO:0000256" key="5">
    <source>
        <dbReference type="ARBA" id="ARBA00022490"/>
    </source>
</evidence>
<keyword evidence="6 12" id="KW-0547">Nucleotide-binding</keyword>
<evidence type="ECO:0000256" key="6">
    <source>
        <dbReference type="ARBA" id="ARBA00022741"/>
    </source>
</evidence>
<dbReference type="GO" id="GO:0006605">
    <property type="term" value="P:protein targeting"/>
    <property type="evidence" value="ECO:0007669"/>
    <property type="project" value="UniProtKB-UniRule"/>
</dbReference>
<dbReference type="GO" id="GO:0005524">
    <property type="term" value="F:ATP binding"/>
    <property type="evidence" value="ECO:0007669"/>
    <property type="project" value="UniProtKB-UniRule"/>
</dbReference>
<dbReference type="SUPFAM" id="SSF81767">
    <property type="entry name" value="Pre-protein crosslinking domain of SecA"/>
    <property type="match status" value="1"/>
</dbReference>
<dbReference type="Gene3D" id="1.10.3060.10">
    <property type="entry name" value="Helical scaffold and wing domains of SecA"/>
    <property type="match status" value="2"/>
</dbReference>
<dbReference type="FunFam" id="3.40.50.300:FF:000113">
    <property type="entry name" value="Preprotein translocase subunit SecA"/>
    <property type="match status" value="1"/>
</dbReference>
<keyword evidence="9 12" id="KW-1278">Translocase</keyword>
<evidence type="ECO:0000256" key="12">
    <source>
        <dbReference type="HAMAP-Rule" id="MF_01382"/>
    </source>
</evidence>
<comment type="function">
    <text evidence="12">Part of the Sec protein translocase complex. Interacts with the SecYEG preprotein conducting channel. Has a central role in coupling the hydrolysis of ATP to the transfer of proteins into and across the cell membrane, serving as an ATP-driven molecular motor driving the stepwise translocation of polypeptide chains across the membrane.</text>
</comment>
<organism evidence="18 19">
    <name type="scientific">Candidatus Wildermuthbacteria bacterium RIFCSPLOWO2_01_FULL_48_29</name>
    <dbReference type="NCBI Taxonomy" id="1802462"/>
    <lineage>
        <taxon>Bacteria</taxon>
        <taxon>Candidatus Wildermuthiibacteriota</taxon>
    </lineage>
</organism>
<dbReference type="PANTHER" id="PTHR30612:SF0">
    <property type="entry name" value="CHLOROPLAST PROTEIN-TRANSPORTING ATPASE"/>
    <property type="match status" value="1"/>
</dbReference>
<feature type="domain" description="SecA family profile" evidence="17">
    <location>
        <begin position="2"/>
        <end position="613"/>
    </location>
</feature>
<dbReference type="InterPro" id="IPR036266">
    <property type="entry name" value="SecA_Wing/Scaffold_sf"/>
</dbReference>
<dbReference type="GO" id="GO:0008564">
    <property type="term" value="F:protein-exporting ATPase activity"/>
    <property type="evidence" value="ECO:0007669"/>
    <property type="project" value="UniProtKB-EC"/>
</dbReference>
<keyword evidence="4 12" id="KW-1003">Cell membrane</keyword>
<dbReference type="GO" id="GO:0031522">
    <property type="term" value="C:cell envelope Sec protein transport complex"/>
    <property type="evidence" value="ECO:0007669"/>
    <property type="project" value="TreeGrafter"/>
</dbReference>
<dbReference type="EMBL" id="MHUH01000001">
    <property type="protein sequence ID" value="OHA74532.1"/>
    <property type="molecule type" value="Genomic_DNA"/>
</dbReference>
<evidence type="ECO:0000256" key="7">
    <source>
        <dbReference type="ARBA" id="ARBA00022840"/>
    </source>
</evidence>
<dbReference type="GO" id="GO:0005886">
    <property type="term" value="C:plasma membrane"/>
    <property type="evidence" value="ECO:0007669"/>
    <property type="project" value="UniProtKB-SubCell"/>
</dbReference>
<dbReference type="InterPro" id="IPR044722">
    <property type="entry name" value="SecA_SF2_C"/>
</dbReference>
<feature type="region of interest" description="Disordered" evidence="14">
    <location>
        <begin position="786"/>
        <end position="829"/>
    </location>
</feature>
<evidence type="ECO:0000313" key="18">
    <source>
        <dbReference type="EMBL" id="OHA74532.1"/>
    </source>
</evidence>
<dbReference type="NCBIfam" id="TIGR00963">
    <property type="entry name" value="secA"/>
    <property type="match status" value="1"/>
</dbReference>
<dbReference type="InterPro" id="IPR014001">
    <property type="entry name" value="Helicase_ATP-bd"/>
</dbReference>
<dbReference type="SMART" id="SM00957">
    <property type="entry name" value="SecA_DEAD"/>
    <property type="match status" value="1"/>
</dbReference>
<dbReference type="PROSITE" id="PS01312">
    <property type="entry name" value="SECA"/>
    <property type="match status" value="1"/>
</dbReference>
<dbReference type="Gene3D" id="3.90.1440.10">
    <property type="entry name" value="SecA, preprotein cross-linking domain"/>
    <property type="match status" value="1"/>
</dbReference>
<dbReference type="InterPro" id="IPR036670">
    <property type="entry name" value="SecA_X-link_sf"/>
</dbReference>
<dbReference type="CDD" id="cd18803">
    <property type="entry name" value="SF2_C_secA"/>
    <property type="match status" value="1"/>
</dbReference>
<dbReference type="InterPro" id="IPR011116">
    <property type="entry name" value="SecA_Wing/Scaffold"/>
</dbReference>
<dbReference type="PROSITE" id="PS51194">
    <property type="entry name" value="HELICASE_CTER"/>
    <property type="match status" value="1"/>
</dbReference>
<evidence type="ECO:0000256" key="13">
    <source>
        <dbReference type="RuleBase" id="RU003874"/>
    </source>
</evidence>
<dbReference type="PROSITE" id="PS51192">
    <property type="entry name" value="HELICASE_ATP_BIND_1"/>
    <property type="match status" value="1"/>
</dbReference>
<evidence type="ECO:0000313" key="19">
    <source>
        <dbReference type="Proteomes" id="UP000178421"/>
    </source>
</evidence>
<dbReference type="CDD" id="cd17928">
    <property type="entry name" value="DEXDc_SecA"/>
    <property type="match status" value="1"/>
</dbReference>
<feature type="binding site" evidence="12">
    <location>
        <position position="526"/>
    </location>
    <ligand>
        <name>ATP</name>
        <dbReference type="ChEBI" id="CHEBI:30616"/>
    </ligand>
</feature>
<dbReference type="HAMAP" id="MF_01382">
    <property type="entry name" value="SecA"/>
    <property type="match status" value="1"/>
</dbReference>
<dbReference type="InterPro" id="IPR000185">
    <property type="entry name" value="SecA"/>
</dbReference>
<sequence length="857" mass="96128">MMGVLNKIFKGGQDSVVKAIQGIVSQVNVLEPEFENLDLEKLKVKTQELKEKLAAGSSLRDLLPEAFALVRESAKRTLGQRHFDVQIIGGAVLHEGKIAEMKTGEGKTLVATLPAYLNALEEKGVHVVTVNDYLAKRDAVWMGQIYDALGLSVGCITHEASYIYDANYRQEPNDEKDERRDEKGSFLVEDSYLHPCTRKEAYAADITYGTNNEFGFDFLRDNMAYDLAQQVQRGHHLAIIDEVDSILIDEARTPLIISAPDEESSSWYRDFAKITPQLQKDVDYEIDEKLKAVTITDPGINKVEKLLGVEDIYQEKGIKYIHHLEQALRAQGLFQRDRDYVVRSGQVIIVDEFTGRLLPGRRYSGGLHQALEAKEGVQVQPESLTLASITFQNYFRMYKKLAGMTGTALTSEEEFYKVYGLEVVEIPTNKPMIRQDLQDRIYKSEEGKFRAVAQEIAEKHEKGQPVLVGTVSIQKNEYLGKLLEVEGIPHKVLNAKNHEQEAQIIAQAGRFGAVTVATNMAGRGVDIVLGGNPQNSEEARRVVELGGLHVIGTERHEARRIDNQLRGRSGRQGDPGSTQFFVSLEDDLMRVFGGEKIKGLMEKLHMPEDQPIENRMLSGALESAQSKIEGFHFDSRKHLLQFDDVLNKHRDAIYRLRREILEKAQKGELKEHVMDIVQRQSATLEEGKAGFTKEEYEKKEQELGEKNMRQAEKIVALHAIDSLWVGHLENMEYVRESVRLRAYGQQDPLIEYKNEGHRMFRQLLDAIDENVATSLMNAHLQPQPVIPTKNVSYSSPASSTSNSAPRASASAPQSGAPAGEKVGRNDPCPCGAVNPATGEIYKYKKCGLINASYHKQS</sequence>
<accession>A0A1G2RQI5</accession>
<dbReference type="Pfam" id="PF21090">
    <property type="entry name" value="P-loop_SecA"/>
    <property type="match status" value="1"/>
</dbReference>
<comment type="subunit">
    <text evidence="12">Monomer and homodimer. Part of the essential Sec protein translocation apparatus which comprises SecA, SecYEG and auxiliary proteins SecDF. Other proteins may also be involved.</text>
</comment>
<protein>
    <recommendedName>
        <fullName evidence="12 13">Protein translocase subunit SecA</fullName>
        <ecNumber evidence="12">7.4.2.8</ecNumber>
    </recommendedName>
</protein>
<evidence type="ECO:0000259" key="16">
    <source>
        <dbReference type="PROSITE" id="PS51194"/>
    </source>
</evidence>
<keyword evidence="5 12" id="KW-0963">Cytoplasm</keyword>
<dbReference type="InterPro" id="IPR027417">
    <property type="entry name" value="P-loop_NTPase"/>
</dbReference>